<comment type="caution">
    <text evidence="1">The sequence shown here is derived from an EMBL/GenBank/DDBJ whole genome shotgun (WGS) entry which is preliminary data.</text>
</comment>
<keyword evidence="2" id="KW-1185">Reference proteome</keyword>
<accession>A0A4Z2HLQ6</accession>
<dbReference type="Proteomes" id="UP000314294">
    <property type="component" value="Unassembled WGS sequence"/>
</dbReference>
<sequence length="106" mass="11545">MAVRLPPLGLLDELAEELVLKLWVGQAHLQGTLGQRDVVVDGWSVDGHIDEKLTSLKKGWQTLTSNPFMPGRISGWVKSGLAAFTLSTLCSTRSHSSSRLGESAFR</sequence>
<name>A0A4Z2HLQ6_9TELE</name>
<dbReference type="EMBL" id="SRLO01000218">
    <property type="protein sequence ID" value="TNN66490.1"/>
    <property type="molecule type" value="Genomic_DNA"/>
</dbReference>
<evidence type="ECO:0000313" key="2">
    <source>
        <dbReference type="Proteomes" id="UP000314294"/>
    </source>
</evidence>
<gene>
    <name evidence="1" type="ORF">EYF80_023283</name>
</gene>
<evidence type="ECO:0000313" key="1">
    <source>
        <dbReference type="EMBL" id="TNN66490.1"/>
    </source>
</evidence>
<dbReference type="OrthoDB" id="6285196at2759"/>
<organism evidence="1 2">
    <name type="scientific">Liparis tanakae</name>
    <name type="common">Tanaka's snailfish</name>
    <dbReference type="NCBI Taxonomy" id="230148"/>
    <lineage>
        <taxon>Eukaryota</taxon>
        <taxon>Metazoa</taxon>
        <taxon>Chordata</taxon>
        <taxon>Craniata</taxon>
        <taxon>Vertebrata</taxon>
        <taxon>Euteleostomi</taxon>
        <taxon>Actinopterygii</taxon>
        <taxon>Neopterygii</taxon>
        <taxon>Teleostei</taxon>
        <taxon>Neoteleostei</taxon>
        <taxon>Acanthomorphata</taxon>
        <taxon>Eupercaria</taxon>
        <taxon>Perciformes</taxon>
        <taxon>Cottioidei</taxon>
        <taxon>Cottales</taxon>
        <taxon>Liparidae</taxon>
        <taxon>Liparis</taxon>
    </lineage>
</organism>
<reference evidence="1 2" key="1">
    <citation type="submission" date="2019-03" db="EMBL/GenBank/DDBJ databases">
        <title>First draft genome of Liparis tanakae, snailfish: a comprehensive survey of snailfish specific genes.</title>
        <authorList>
            <person name="Kim W."/>
            <person name="Song I."/>
            <person name="Jeong J.-H."/>
            <person name="Kim D."/>
            <person name="Kim S."/>
            <person name="Ryu S."/>
            <person name="Song J.Y."/>
            <person name="Lee S.K."/>
        </authorList>
    </citation>
    <scope>NUCLEOTIDE SEQUENCE [LARGE SCALE GENOMIC DNA]</scope>
    <source>
        <tissue evidence="1">Muscle</tissue>
    </source>
</reference>
<proteinExistence type="predicted"/>
<protein>
    <submittedName>
        <fullName evidence="1">Uncharacterized protein</fullName>
    </submittedName>
</protein>
<dbReference type="AlphaFoldDB" id="A0A4Z2HLQ6"/>